<dbReference type="HAMAP" id="MF_00528">
    <property type="entry name" value="Maf"/>
    <property type="match status" value="1"/>
</dbReference>
<dbReference type="NCBIfam" id="TIGR00172">
    <property type="entry name" value="maf"/>
    <property type="match status" value="1"/>
</dbReference>
<gene>
    <name evidence="5" type="ORF">SAMN05660330_00175</name>
</gene>
<evidence type="ECO:0000256" key="4">
    <source>
        <dbReference type="HAMAP-Rule" id="MF_00528"/>
    </source>
</evidence>
<dbReference type="GO" id="GO:0009117">
    <property type="term" value="P:nucleotide metabolic process"/>
    <property type="evidence" value="ECO:0007669"/>
    <property type="project" value="UniProtKB-KW"/>
</dbReference>
<dbReference type="CDD" id="cd00555">
    <property type="entry name" value="Maf"/>
    <property type="match status" value="1"/>
</dbReference>
<comment type="caution">
    <text evidence="4">Lacks conserved residue(s) required for the propagation of feature annotation.</text>
</comment>
<dbReference type="RefSeq" id="WP_092218804.1">
    <property type="nucleotide sequence ID" value="NZ_FNJI01000001.1"/>
</dbReference>
<dbReference type="OrthoDB" id="9807767at2"/>
<keyword evidence="2 4" id="KW-0378">Hydrolase</keyword>
<keyword evidence="6" id="KW-1185">Reference proteome</keyword>
<evidence type="ECO:0000256" key="1">
    <source>
        <dbReference type="ARBA" id="ARBA00001968"/>
    </source>
</evidence>
<dbReference type="PANTHER" id="PTHR43213:SF5">
    <property type="entry name" value="BIFUNCTIONAL DTTP_UTP PYROPHOSPHATASE_METHYLTRANSFERASE PROTEIN-RELATED"/>
    <property type="match status" value="1"/>
</dbReference>
<comment type="catalytic activity">
    <reaction evidence="4">
        <text>UTP + H2O = UMP + diphosphate + H(+)</text>
        <dbReference type="Rhea" id="RHEA:29395"/>
        <dbReference type="ChEBI" id="CHEBI:15377"/>
        <dbReference type="ChEBI" id="CHEBI:15378"/>
        <dbReference type="ChEBI" id="CHEBI:33019"/>
        <dbReference type="ChEBI" id="CHEBI:46398"/>
        <dbReference type="ChEBI" id="CHEBI:57865"/>
        <dbReference type="EC" id="3.6.1.9"/>
    </reaction>
</comment>
<dbReference type="Pfam" id="PF02545">
    <property type="entry name" value="Maf"/>
    <property type="match status" value="1"/>
</dbReference>
<protein>
    <recommendedName>
        <fullName evidence="4">dTTP/UTP pyrophosphatase</fullName>
        <shortName evidence="4">dTTPase/UTPase</shortName>
        <ecNumber evidence="4">3.6.1.9</ecNumber>
    </recommendedName>
    <alternativeName>
        <fullName evidence="4">Nucleoside triphosphate pyrophosphatase</fullName>
    </alternativeName>
    <alternativeName>
        <fullName evidence="4">Nucleotide pyrophosphatase</fullName>
        <shortName evidence="4">Nucleotide PPase</shortName>
    </alternativeName>
</protein>
<dbReference type="EC" id="3.6.1.9" evidence="4"/>
<evidence type="ECO:0000256" key="2">
    <source>
        <dbReference type="ARBA" id="ARBA00022801"/>
    </source>
</evidence>
<dbReference type="STRING" id="91360.SAMN05660330_00175"/>
<dbReference type="SUPFAM" id="SSF52972">
    <property type="entry name" value="ITPase-like"/>
    <property type="match status" value="1"/>
</dbReference>
<evidence type="ECO:0000313" key="5">
    <source>
        <dbReference type="EMBL" id="SDO39586.1"/>
    </source>
</evidence>
<dbReference type="GO" id="GO:0036218">
    <property type="term" value="F:dTTP diphosphatase activity"/>
    <property type="evidence" value="ECO:0007669"/>
    <property type="project" value="RHEA"/>
</dbReference>
<feature type="site" description="Important for substrate specificity" evidence="4">
    <location>
        <position position="158"/>
    </location>
</feature>
<evidence type="ECO:0000256" key="3">
    <source>
        <dbReference type="ARBA" id="ARBA00023080"/>
    </source>
</evidence>
<accession>A0A1H0J778</accession>
<comment type="catalytic activity">
    <reaction evidence="4">
        <text>dTTP + H2O = dTMP + diphosphate + H(+)</text>
        <dbReference type="Rhea" id="RHEA:28534"/>
        <dbReference type="ChEBI" id="CHEBI:15377"/>
        <dbReference type="ChEBI" id="CHEBI:15378"/>
        <dbReference type="ChEBI" id="CHEBI:33019"/>
        <dbReference type="ChEBI" id="CHEBI:37568"/>
        <dbReference type="ChEBI" id="CHEBI:63528"/>
        <dbReference type="EC" id="3.6.1.9"/>
    </reaction>
</comment>
<dbReference type="AlphaFoldDB" id="A0A1H0J778"/>
<dbReference type="PANTHER" id="PTHR43213">
    <property type="entry name" value="BIFUNCTIONAL DTTP/UTP PYROPHOSPHATASE/METHYLTRANSFERASE PROTEIN-RELATED"/>
    <property type="match status" value="1"/>
</dbReference>
<dbReference type="GO" id="GO:0005737">
    <property type="term" value="C:cytoplasm"/>
    <property type="evidence" value="ECO:0007669"/>
    <property type="project" value="UniProtKB-SubCell"/>
</dbReference>
<dbReference type="Proteomes" id="UP000199073">
    <property type="component" value="Unassembled WGS sequence"/>
</dbReference>
<reference evidence="5" key="1">
    <citation type="submission" date="2016-10" db="EMBL/GenBank/DDBJ databases">
        <authorList>
            <person name="de Groot N.N."/>
        </authorList>
    </citation>
    <scope>NUCLEOTIDE SEQUENCE [LARGE SCALE GENOMIC DNA]</scope>
    <source>
        <strain evidence="5">DSM 12130</strain>
    </source>
</reference>
<keyword evidence="3 4" id="KW-0546">Nucleotide metabolism</keyword>
<feature type="site" description="Important for substrate specificity" evidence="4">
    <location>
        <position position="74"/>
    </location>
</feature>
<comment type="similarity">
    <text evidence="4">Belongs to the Maf family. YhdE subfamily.</text>
</comment>
<feature type="site" description="Important for substrate specificity" evidence="4">
    <location>
        <position position="16"/>
    </location>
</feature>
<feature type="active site" description="Proton acceptor" evidence="4">
    <location>
        <position position="73"/>
    </location>
</feature>
<dbReference type="InterPro" id="IPR003697">
    <property type="entry name" value="Maf-like"/>
</dbReference>
<name>A0A1H0J778_9BACT</name>
<sequence>MYCNSEPIILASGSPRRIDFLQSLGLEFSVCATAIDEDRNTGESPEDFVRRMAVEKCRAISVKNRDSWVIGGDTIVCIDDAILGKPVSAEEAVSMLMRLSGRVHLVRSSFCVNHEARSLSVSRVVATRVVFGEFSEDVAKSYVAGGESLDKAGGYGIQGKGTALVKEIQGSYSNVVGLPLFELTATLLQLGVIRPRVVLAR</sequence>
<keyword evidence="4" id="KW-0963">Cytoplasm</keyword>
<proteinExistence type="inferred from homology"/>
<dbReference type="Gene3D" id="3.90.950.10">
    <property type="match status" value="1"/>
</dbReference>
<dbReference type="PIRSF" id="PIRSF006305">
    <property type="entry name" value="Maf"/>
    <property type="match status" value="1"/>
</dbReference>
<comment type="subcellular location">
    <subcellularLocation>
        <location evidence="4">Cytoplasm</location>
    </subcellularLocation>
</comment>
<dbReference type="EMBL" id="FNJI01000001">
    <property type="protein sequence ID" value="SDO39586.1"/>
    <property type="molecule type" value="Genomic_DNA"/>
</dbReference>
<comment type="function">
    <text evidence="4">Nucleoside triphosphate pyrophosphatase that hydrolyzes dTTP and UTP. May have a dual role in cell division arrest and in preventing the incorporation of modified nucleotides into cellular nucleic acids.</text>
</comment>
<organism evidence="5 6">
    <name type="scientific">Desulforhopalus singaporensis</name>
    <dbReference type="NCBI Taxonomy" id="91360"/>
    <lineage>
        <taxon>Bacteria</taxon>
        <taxon>Pseudomonadati</taxon>
        <taxon>Thermodesulfobacteriota</taxon>
        <taxon>Desulfobulbia</taxon>
        <taxon>Desulfobulbales</taxon>
        <taxon>Desulfocapsaceae</taxon>
        <taxon>Desulforhopalus</taxon>
    </lineage>
</organism>
<dbReference type="GO" id="GO:0036221">
    <property type="term" value="F:UTP diphosphatase activity"/>
    <property type="evidence" value="ECO:0007669"/>
    <property type="project" value="RHEA"/>
</dbReference>
<evidence type="ECO:0000313" key="6">
    <source>
        <dbReference type="Proteomes" id="UP000199073"/>
    </source>
</evidence>
<dbReference type="InterPro" id="IPR029001">
    <property type="entry name" value="ITPase-like_fam"/>
</dbReference>
<comment type="cofactor">
    <cofactor evidence="1 4">
        <name>a divalent metal cation</name>
        <dbReference type="ChEBI" id="CHEBI:60240"/>
    </cofactor>
</comment>